<proteinExistence type="predicted"/>
<dbReference type="Gene3D" id="2.60.40.10">
    <property type="entry name" value="Immunoglobulins"/>
    <property type="match status" value="1"/>
</dbReference>
<accession>A0AA51NCJ5</accession>
<dbReference type="PROSITE" id="PS51257">
    <property type="entry name" value="PROKAR_LIPOPROTEIN"/>
    <property type="match status" value="1"/>
</dbReference>
<dbReference type="RefSeq" id="WP_308350793.1">
    <property type="nucleotide sequence ID" value="NZ_CP129971.1"/>
</dbReference>
<protein>
    <submittedName>
        <fullName evidence="2">DUF5103 domain-containing protein</fullName>
    </submittedName>
</protein>
<dbReference type="KEGG" id="msaa:QYS49_34040"/>
<organism evidence="2 3">
    <name type="scientific">Marivirga salinarum</name>
    <dbReference type="NCBI Taxonomy" id="3059078"/>
    <lineage>
        <taxon>Bacteria</taxon>
        <taxon>Pseudomonadati</taxon>
        <taxon>Bacteroidota</taxon>
        <taxon>Cytophagia</taxon>
        <taxon>Cytophagales</taxon>
        <taxon>Marivirgaceae</taxon>
        <taxon>Marivirga</taxon>
    </lineage>
</organism>
<evidence type="ECO:0000313" key="3">
    <source>
        <dbReference type="Proteomes" id="UP001230496"/>
    </source>
</evidence>
<sequence>MKHYFYFIIVFLPILFLASACVPVQNTQSNSTRTYYPDLEFINKSYKESIKTVQLVQLNGDKMISTDNPVIELGENDRLLLTFDDISEEQKQFQAKIFHCDKDWKQKSNLQSMDYLEEYNQFPIRDYEFSFDTKMGYIHYEFQLPKVSLSGNYLLVVYQNNNEANIILSERFMVYENKSSIDFKIIPSNVVTNRRTHQEIEFEIMLNRINILNTATDIYPVVRQNKSWLFAKEAPDPLRILDGNKRLVYKFYNGELNFPGNNEFRFIDLTTVNFKGNNVANINKDTKPITVTARPDAVRSSEAYREWEDRNGAFVIGNIERQNTPLVSDYLLTNFELNAPQELGEVYLVGEFNNWQLSNPNRMKYNVNTGNYQSSFLMKQGYYEYTYYVKGEEVNPVDGSYNDTENTYDILVYYRNPQLRYDKLIGYTQFNSRAAQ</sequence>
<dbReference type="SUPFAM" id="SSF81296">
    <property type="entry name" value="E set domains"/>
    <property type="match status" value="1"/>
</dbReference>
<dbReference type="AlphaFoldDB" id="A0AA51NCJ5"/>
<evidence type="ECO:0000313" key="2">
    <source>
        <dbReference type="EMBL" id="WMN12605.1"/>
    </source>
</evidence>
<dbReference type="InterPro" id="IPR013783">
    <property type="entry name" value="Ig-like_fold"/>
</dbReference>
<dbReference type="InterPro" id="IPR014756">
    <property type="entry name" value="Ig_E-set"/>
</dbReference>
<feature type="domain" description="Type 9 secretion system plug protein N-terminal" evidence="1">
    <location>
        <begin position="50"/>
        <end position="176"/>
    </location>
</feature>
<gene>
    <name evidence="2" type="ORF">QYS49_34040</name>
</gene>
<name>A0AA51NCJ5_9BACT</name>
<dbReference type="InterPro" id="IPR031345">
    <property type="entry name" value="T9SS_Plug_N"/>
</dbReference>
<dbReference type="Pfam" id="PF17116">
    <property type="entry name" value="T9SS_plug_1st"/>
    <property type="match status" value="1"/>
</dbReference>
<dbReference type="EMBL" id="CP129971">
    <property type="protein sequence ID" value="WMN12605.1"/>
    <property type="molecule type" value="Genomic_DNA"/>
</dbReference>
<keyword evidence="3" id="KW-1185">Reference proteome</keyword>
<evidence type="ECO:0000259" key="1">
    <source>
        <dbReference type="Pfam" id="PF17116"/>
    </source>
</evidence>
<dbReference type="Proteomes" id="UP001230496">
    <property type="component" value="Chromosome"/>
</dbReference>
<reference evidence="2 3" key="1">
    <citation type="submission" date="2023-08" db="EMBL/GenBank/DDBJ databases">
        <title>Comparative genomics and taxonomic characterization of three novel marine species of genus Marivirga.</title>
        <authorList>
            <person name="Muhammad N."/>
            <person name="Kim S.-G."/>
        </authorList>
    </citation>
    <scope>NUCLEOTIDE SEQUENCE [LARGE SCALE GENOMIC DNA]</scope>
    <source>
        <strain evidence="2 3">BDSF4-3</strain>
    </source>
</reference>